<dbReference type="InterPro" id="IPR036390">
    <property type="entry name" value="WH_DNA-bd_sf"/>
</dbReference>
<accession>A0A371X7Y7</accession>
<reference evidence="6 7" key="1">
    <citation type="submission" date="2018-08" db="EMBL/GenBank/DDBJ databases">
        <title>Fulvimarina sp. 85, whole genome shotgun sequence.</title>
        <authorList>
            <person name="Tuo L."/>
        </authorList>
    </citation>
    <scope>NUCLEOTIDE SEQUENCE [LARGE SCALE GENOMIC DNA]</scope>
    <source>
        <strain evidence="6 7">85</strain>
    </source>
</reference>
<evidence type="ECO:0000313" key="6">
    <source>
        <dbReference type="EMBL" id="RFC65337.1"/>
    </source>
</evidence>
<dbReference type="GO" id="GO:0003677">
    <property type="term" value="F:DNA binding"/>
    <property type="evidence" value="ECO:0007669"/>
    <property type="project" value="UniProtKB-KW"/>
</dbReference>
<dbReference type="EMBL" id="QURL01000002">
    <property type="protein sequence ID" value="RFC65337.1"/>
    <property type="molecule type" value="Genomic_DNA"/>
</dbReference>
<dbReference type="OrthoDB" id="8097684at2"/>
<dbReference type="SUPFAM" id="SSF46785">
    <property type="entry name" value="Winged helix' DNA-binding domain"/>
    <property type="match status" value="1"/>
</dbReference>
<evidence type="ECO:0000313" key="7">
    <source>
        <dbReference type="Proteomes" id="UP000264310"/>
    </source>
</evidence>
<keyword evidence="3" id="KW-0238">DNA-binding</keyword>
<dbReference type="InterPro" id="IPR005119">
    <property type="entry name" value="LysR_subst-bd"/>
</dbReference>
<evidence type="ECO:0000256" key="3">
    <source>
        <dbReference type="ARBA" id="ARBA00023125"/>
    </source>
</evidence>
<dbReference type="SUPFAM" id="SSF53850">
    <property type="entry name" value="Periplasmic binding protein-like II"/>
    <property type="match status" value="1"/>
</dbReference>
<dbReference type="PANTHER" id="PTHR30579:SF7">
    <property type="entry name" value="HTH-TYPE TRANSCRIPTIONAL REGULATOR LRHA-RELATED"/>
    <property type="match status" value="1"/>
</dbReference>
<dbReference type="InterPro" id="IPR036388">
    <property type="entry name" value="WH-like_DNA-bd_sf"/>
</dbReference>
<dbReference type="Proteomes" id="UP000264310">
    <property type="component" value="Unassembled WGS sequence"/>
</dbReference>
<dbReference type="Gene3D" id="1.10.10.10">
    <property type="entry name" value="Winged helix-like DNA-binding domain superfamily/Winged helix DNA-binding domain"/>
    <property type="match status" value="1"/>
</dbReference>
<dbReference type="Gene3D" id="3.40.190.10">
    <property type="entry name" value="Periplasmic binding protein-like II"/>
    <property type="match status" value="2"/>
</dbReference>
<name>A0A371X7Y7_9HYPH</name>
<keyword evidence="2" id="KW-0805">Transcription regulation</keyword>
<organism evidence="6 7">
    <name type="scientific">Fulvimarina endophytica</name>
    <dbReference type="NCBI Taxonomy" id="2293836"/>
    <lineage>
        <taxon>Bacteria</taxon>
        <taxon>Pseudomonadati</taxon>
        <taxon>Pseudomonadota</taxon>
        <taxon>Alphaproteobacteria</taxon>
        <taxon>Hyphomicrobiales</taxon>
        <taxon>Aurantimonadaceae</taxon>
        <taxon>Fulvimarina</taxon>
    </lineage>
</organism>
<keyword evidence="4" id="KW-0804">Transcription</keyword>
<evidence type="ECO:0000256" key="4">
    <source>
        <dbReference type="ARBA" id="ARBA00023163"/>
    </source>
</evidence>
<dbReference type="PANTHER" id="PTHR30579">
    <property type="entry name" value="TRANSCRIPTIONAL REGULATOR"/>
    <property type="match status" value="1"/>
</dbReference>
<dbReference type="PROSITE" id="PS50931">
    <property type="entry name" value="HTH_LYSR"/>
    <property type="match status" value="1"/>
</dbReference>
<dbReference type="InterPro" id="IPR000847">
    <property type="entry name" value="LysR_HTH_N"/>
</dbReference>
<dbReference type="Pfam" id="PF03466">
    <property type="entry name" value="LysR_substrate"/>
    <property type="match status" value="1"/>
</dbReference>
<feature type="domain" description="HTH lysR-type" evidence="5">
    <location>
        <begin position="5"/>
        <end position="62"/>
    </location>
</feature>
<comment type="similarity">
    <text evidence="1">Belongs to the LysR transcriptional regulatory family.</text>
</comment>
<dbReference type="Pfam" id="PF00126">
    <property type="entry name" value="HTH_1"/>
    <property type="match status" value="1"/>
</dbReference>
<dbReference type="InterPro" id="IPR050176">
    <property type="entry name" value="LTTR"/>
</dbReference>
<dbReference type="AlphaFoldDB" id="A0A371X7Y7"/>
<evidence type="ECO:0000259" key="5">
    <source>
        <dbReference type="PROSITE" id="PS50931"/>
    </source>
</evidence>
<protein>
    <submittedName>
        <fullName evidence="6">LysR family transcriptional regulator</fullName>
    </submittedName>
</protein>
<evidence type="ECO:0000256" key="2">
    <source>
        <dbReference type="ARBA" id="ARBA00023015"/>
    </source>
</evidence>
<proteinExistence type="inferred from homology"/>
<keyword evidence="7" id="KW-1185">Reference proteome</keyword>
<evidence type="ECO:0000256" key="1">
    <source>
        <dbReference type="ARBA" id="ARBA00009437"/>
    </source>
</evidence>
<dbReference type="PRINTS" id="PR00039">
    <property type="entry name" value="HTHLYSR"/>
</dbReference>
<sequence length="323" mass="35454">MSSPIDLDQLRTFVAIVDAGSFTRAAEDVFKTQSAVSMQMRRLEERLDTRLFERNGRAIEMTESGHRLLSYARRMLTLSQETLLAFDEDAMQGTVRIGLPDDYAERFLPEILARFARSNPLVELSIACEPSSNLAEAVAKGRLDLALVTDCGTTGAKIDLVRHEPLHFVASTAHEVHLKDVVPLAIGRSDCIWRHDGILALERANRRYKVLFSSWSAQVLISAVQSGLAVGILPECALRPGLRVLSERDGFPRLGETKIGILRSANTSSAVVTALVEHIRESLANLTPAMAAGDAPGAQIYNLPETRVIRSQRRKPGSVSAGW</sequence>
<dbReference type="GO" id="GO:0003700">
    <property type="term" value="F:DNA-binding transcription factor activity"/>
    <property type="evidence" value="ECO:0007669"/>
    <property type="project" value="InterPro"/>
</dbReference>
<dbReference type="RefSeq" id="WP_116682235.1">
    <property type="nucleotide sequence ID" value="NZ_QURL01000002.1"/>
</dbReference>
<comment type="caution">
    <text evidence="6">The sequence shown here is derived from an EMBL/GenBank/DDBJ whole genome shotgun (WGS) entry which is preliminary data.</text>
</comment>
<dbReference type="FunFam" id="1.10.10.10:FF:000001">
    <property type="entry name" value="LysR family transcriptional regulator"/>
    <property type="match status" value="1"/>
</dbReference>
<gene>
    <name evidence="6" type="ORF">DYI37_05765</name>
</gene>